<dbReference type="InterPro" id="IPR000731">
    <property type="entry name" value="SSD"/>
</dbReference>
<reference evidence="9 10" key="1">
    <citation type="journal article" date="2021" name="ISME Commun">
        <title>Automated analysis of genomic sequences facilitates high-throughput and comprehensive description of bacteria.</title>
        <authorList>
            <person name="Hitch T.C.A."/>
        </authorList>
    </citation>
    <scope>NUCLEOTIDE SEQUENCE [LARGE SCALE GENOMIC DNA]</scope>
    <source>
        <strain evidence="9 10">Sanger_02</strain>
    </source>
</reference>
<keyword evidence="2" id="KW-1003">Cell membrane</keyword>
<dbReference type="PROSITE" id="PS50156">
    <property type="entry name" value="SSD"/>
    <property type="match status" value="1"/>
</dbReference>
<feature type="transmembrane region" description="Helical" evidence="7">
    <location>
        <begin position="617"/>
        <end position="639"/>
    </location>
</feature>
<gene>
    <name evidence="9" type="ORF">OCV65_00110</name>
</gene>
<comment type="subcellular location">
    <subcellularLocation>
        <location evidence="1">Cell membrane</location>
        <topology evidence="1">Multi-pass membrane protein</topology>
    </subcellularLocation>
</comment>
<evidence type="ECO:0000256" key="6">
    <source>
        <dbReference type="SAM" id="MobiDB-lite"/>
    </source>
</evidence>
<sequence length="713" mass="78464">MVKVGKKIVKYRVVILILSVLLLIPSAMGYFGTRINYDVLTYLPENIETMKGQDIMVNDFGTGAFSMLIVDGMEDKDVAKLKEKVEDVDHVTKVLWYDSVSDISIPESMLPDKFYKAFNSETGTMMAVFFDESTSADSTMDAITQIRKIAGKQCFISGMSAIVTDTRDLAEKETPLYVLIAVVLSIIVLSITMDSFVIPVLFLLSIGMAIVYNLGSNYFFGEISYITKALAAVLQLGVTMDYSIFLMHSYQEQQVRYNGDKERAMAHAISQTFSSVIGSSVTTIAGFFALCFMSFTLGKDIGIVMAKGVVLGVLACVTILPSMILCCDKLIEKTSHKPLIPNINRLSDKVTKHYKVYVLLFLILLFPAIYGNNHTGVYYNLDETLPKNLPSIVANEKLKDDYDMNSTHILLVDSSVDSTSVNKMLKEIDKVDGVKWSLGLDNIVGPGIPSDMIPSKLTSMLKTDKYQMIMINSVYKTASDEVNNQVDEINKIVKKYDKGALLVGEAPLTKDLIDITDTDFKMVSAVSIGVIFVIILLLFKSISLPIILVGVIEFAIFVNMGIPYYTGTQLPFVASIVIGTIQLGATVDYAILMTTRYRRERSRGASKHDAITTAHKVSAQSIIVSALSFFAATFGVGMYSNIDMISSLCVLMARGAIISMIVVVFILPSMFMVFDKVIVKTSKGFLPQSGDDNKKNQNNNDNSNDALTDGAQA</sequence>
<dbReference type="InterPro" id="IPR004869">
    <property type="entry name" value="MMPL_dom"/>
</dbReference>
<feature type="region of interest" description="Disordered" evidence="6">
    <location>
        <begin position="688"/>
        <end position="713"/>
    </location>
</feature>
<feature type="compositionally biased region" description="Low complexity" evidence="6">
    <location>
        <begin position="696"/>
        <end position="705"/>
    </location>
</feature>
<evidence type="ECO:0000256" key="1">
    <source>
        <dbReference type="ARBA" id="ARBA00004651"/>
    </source>
</evidence>
<evidence type="ECO:0000256" key="3">
    <source>
        <dbReference type="ARBA" id="ARBA00022692"/>
    </source>
</evidence>
<feature type="transmembrane region" description="Helical" evidence="7">
    <location>
        <begin position="354"/>
        <end position="371"/>
    </location>
</feature>
<evidence type="ECO:0000256" key="5">
    <source>
        <dbReference type="ARBA" id="ARBA00023136"/>
    </source>
</evidence>
<keyword evidence="10" id="KW-1185">Reference proteome</keyword>
<dbReference type="Pfam" id="PF03176">
    <property type="entry name" value="MMPL"/>
    <property type="match status" value="2"/>
</dbReference>
<feature type="transmembrane region" description="Helical" evidence="7">
    <location>
        <begin position="651"/>
        <end position="674"/>
    </location>
</feature>
<dbReference type="PANTHER" id="PTHR33406:SF13">
    <property type="entry name" value="MEMBRANE PROTEIN YDFJ"/>
    <property type="match status" value="1"/>
</dbReference>
<evidence type="ECO:0000259" key="8">
    <source>
        <dbReference type="PROSITE" id="PS50156"/>
    </source>
</evidence>
<feature type="transmembrane region" description="Helical" evidence="7">
    <location>
        <begin position="268"/>
        <end position="295"/>
    </location>
</feature>
<dbReference type="EMBL" id="JAOQJV010000001">
    <property type="protein sequence ID" value="MCU6698651.1"/>
    <property type="molecule type" value="Genomic_DNA"/>
</dbReference>
<evidence type="ECO:0000256" key="7">
    <source>
        <dbReference type="SAM" id="Phobius"/>
    </source>
</evidence>
<organism evidence="9 10">
    <name type="scientific">Dorea ammoniilytica</name>
    <dbReference type="NCBI Taxonomy" id="2981788"/>
    <lineage>
        <taxon>Bacteria</taxon>
        <taxon>Bacillati</taxon>
        <taxon>Bacillota</taxon>
        <taxon>Clostridia</taxon>
        <taxon>Lachnospirales</taxon>
        <taxon>Lachnospiraceae</taxon>
        <taxon>Dorea</taxon>
    </lineage>
</organism>
<evidence type="ECO:0000256" key="2">
    <source>
        <dbReference type="ARBA" id="ARBA00022475"/>
    </source>
</evidence>
<feature type="transmembrane region" description="Helical" evidence="7">
    <location>
        <begin position="572"/>
        <end position="592"/>
    </location>
</feature>
<evidence type="ECO:0000256" key="4">
    <source>
        <dbReference type="ARBA" id="ARBA00022989"/>
    </source>
</evidence>
<feature type="transmembrane region" description="Helical" evidence="7">
    <location>
        <begin position="200"/>
        <end position="220"/>
    </location>
</feature>
<comment type="caution">
    <text evidence="9">The sequence shown here is derived from an EMBL/GenBank/DDBJ whole genome shotgun (WGS) entry which is preliminary data.</text>
</comment>
<dbReference type="Gene3D" id="1.20.1640.10">
    <property type="entry name" value="Multidrug efflux transporter AcrB transmembrane domain"/>
    <property type="match status" value="2"/>
</dbReference>
<feature type="transmembrane region" description="Helical" evidence="7">
    <location>
        <begin position="301"/>
        <end position="327"/>
    </location>
</feature>
<dbReference type="Proteomes" id="UP001207605">
    <property type="component" value="Unassembled WGS sequence"/>
</dbReference>
<evidence type="ECO:0000313" key="10">
    <source>
        <dbReference type="Proteomes" id="UP001207605"/>
    </source>
</evidence>
<proteinExistence type="predicted"/>
<dbReference type="PANTHER" id="PTHR33406">
    <property type="entry name" value="MEMBRANE PROTEIN MJ1562-RELATED"/>
    <property type="match status" value="1"/>
</dbReference>
<keyword evidence="4 7" id="KW-1133">Transmembrane helix</keyword>
<dbReference type="SUPFAM" id="SSF82866">
    <property type="entry name" value="Multidrug efflux transporter AcrB transmembrane domain"/>
    <property type="match status" value="2"/>
</dbReference>
<dbReference type="InterPro" id="IPR050545">
    <property type="entry name" value="Mycobact_MmpL"/>
</dbReference>
<protein>
    <submittedName>
        <fullName evidence="9">MMPL family transporter</fullName>
    </submittedName>
</protein>
<accession>A0ABT2S253</accession>
<feature type="domain" description="SSD" evidence="8">
    <location>
        <begin position="544"/>
        <end position="673"/>
    </location>
</feature>
<feature type="transmembrane region" description="Helical" evidence="7">
    <location>
        <begin position="546"/>
        <end position="566"/>
    </location>
</feature>
<feature type="transmembrane region" description="Helical" evidence="7">
    <location>
        <begin position="520"/>
        <end position="539"/>
    </location>
</feature>
<feature type="transmembrane region" description="Helical" evidence="7">
    <location>
        <begin position="176"/>
        <end position="193"/>
    </location>
</feature>
<keyword evidence="3 7" id="KW-0812">Transmembrane</keyword>
<keyword evidence="5 7" id="KW-0472">Membrane</keyword>
<evidence type="ECO:0000313" key="9">
    <source>
        <dbReference type="EMBL" id="MCU6698651.1"/>
    </source>
</evidence>
<name>A0ABT2S253_9FIRM</name>
<dbReference type="RefSeq" id="WP_262580476.1">
    <property type="nucleotide sequence ID" value="NZ_JAOQJV010000001.1"/>
</dbReference>